<evidence type="ECO:0000256" key="1">
    <source>
        <dbReference type="SAM" id="Phobius"/>
    </source>
</evidence>
<evidence type="ECO:0000313" key="2">
    <source>
        <dbReference type="EMBL" id="MBB5074665.1"/>
    </source>
</evidence>
<keyword evidence="3" id="KW-1185">Reference proteome</keyword>
<protein>
    <recommendedName>
        <fullName evidence="4">DUF2306 domain-containing protein</fullName>
    </recommendedName>
</protein>
<dbReference type="EMBL" id="JACHIN010000001">
    <property type="protein sequence ID" value="MBB5074665.1"/>
    <property type="molecule type" value="Genomic_DNA"/>
</dbReference>
<feature type="transmembrane region" description="Helical" evidence="1">
    <location>
        <begin position="37"/>
        <end position="60"/>
    </location>
</feature>
<feature type="transmembrane region" description="Helical" evidence="1">
    <location>
        <begin position="134"/>
        <end position="156"/>
    </location>
</feature>
<name>A0A7W8EBR7_9ACTN</name>
<dbReference type="AlphaFoldDB" id="A0A7W8EBR7"/>
<organism evidence="2 3">
    <name type="scientific">Nonomuraea endophytica</name>
    <dbReference type="NCBI Taxonomy" id="714136"/>
    <lineage>
        <taxon>Bacteria</taxon>
        <taxon>Bacillati</taxon>
        <taxon>Actinomycetota</taxon>
        <taxon>Actinomycetes</taxon>
        <taxon>Streptosporangiales</taxon>
        <taxon>Streptosporangiaceae</taxon>
        <taxon>Nonomuraea</taxon>
    </lineage>
</organism>
<feature type="transmembrane region" description="Helical" evidence="1">
    <location>
        <begin position="168"/>
        <end position="188"/>
    </location>
</feature>
<sequence length="200" mass="21548">MTVLSLFIVSIAAKYLTFDPAVYFEQQREIYVERVLALGLHVSGAIVALAIGPLQFVGAIRRRLPRLHRAIGILYLLGCLAGGIGGLLLAPTAHGGPIASVGFAGLAISWLVTGAVGLRMILTGRVADHRRWMIRSFALTFSAVTLRLMLLTYGGLASADLITLDFTTAYVAIAWLCWVPNLLIAIHFTPAPSKREVLPV</sequence>
<reference evidence="2 3" key="1">
    <citation type="submission" date="2020-08" db="EMBL/GenBank/DDBJ databases">
        <title>Genomic Encyclopedia of Type Strains, Phase IV (KMG-IV): sequencing the most valuable type-strain genomes for metagenomic binning, comparative biology and taxonomic classification.</title>
        <authorList>
            <person name="Goeker M."/>
        </authorList>
    </citation>
    <scope>NUCLEOTIDE SEQUENCE [LARGE SCALE GENOMIC DNA]</scope>
    <source>
        <strain evidence="2 3">DSM 45385</strain>
    </source>
</reference>
<accession>A0A7W8EBR7</accession>
<keyword evidence="1" id="KW-1133">Transmembrane helix</keyword>
<evidence type="ECO:0008006" key="4">
    <source>
        <dbReference type="Google" id="ProtNLM"/>
    </source>
</evidence>
<dbReference type="InterPro" id="IPR018750">
    <property type="entry name" value="DUF2306_membrane"/>
</dbReference>
<proteinExistence type="predicted"/>
<comment type="caution">
    <text evidence="2">The sequence shown here is derived from an EMBL/GenBank/DDBJ whole genome shotgun (WGS) entry which is preliminary data.</text>
</comment>
<gene>
    <name evidence="2" type="ORF">HNR40_000111</name>
</gene>
<keyword evidence="1" id="KW-0812">Transmembrane</keyword>
<feature type="transmembrane region" description="Helical" evidence="1">
    <location>
        <begin position="98"/>
        <end position="122"/>
    </location>
</feature>
<keyword evidence="1" id="KW-0472">Membrane</keyword>
<dbReference type="Pfam" id="PF10067">
    <property type="entry name" value="DUF2306"/>
    <property type="match status" value="1"/>
</dbReference>
<dbReference type="RefSeq" id="WP_184957670.1">
    <property type="nucleotide sequence ID" value="NZ_JACHIN010000001.1"/>
</dbReference>
<evidence type="ECO:0000313" key="3">
    <source>
        <dbReference type="Proteomes" id="UP000568380"/>
    </source>
</evidence>
<dbReference type="Proteomes" id="UP000568380">
    <property type="component" value="Unassembled WGS sequence"/>
</dbReference>
<feature type="transmembrane region" description="Helical" evidence="1">
    <location>
        <begin position="72"/>
        <end position="92"/>
    </location>
</feature>